<feature type="transmembrane region" description="Helical" evidence="4">
    <location>
        <begin position="300"/>
        <end position="321"/>
    </location>
</feature>
<accession>A0ABT6TE87</accession>
<dbReference type="EMBL" id="JAGRPV010000001">
    <property type="protein sequence ID" value="MDI4645148.1"/>
    <property type="molecule type" value="Genomic_DNA"/>
</dbReference>
<reference evidence="6" key="1">
    <citation type="submission" date="2023-04" db="EMBL/GenBank/DDBJ databases">
        <title>Comparative genomic analysis of Cohnella hashimotonis sp. nov., isolated from the International Space Station.</title>
        <authorList>
            <person name="Venkateswaran K."/>
            <person name="Simpson A."/>
        </authorList>
    </citation>
    <scope>NUCLEOTIDE SEQUENCE</scope>
    <source>
        <strain evidence="6">F6_2S_P_1</strain>
    </source>
</reference>
<feature type="domain" description="HTH araC/xylS-type" evidence="5">
    <location>
        <begin position="675"/>
        <end position="773"/>
    </location>
</feature>
<dbReference type="Gene3D" id="6.10.340.10">
    <property type="match status" value="1"/>
</dbReference>
<dbReference type="PROSITE" id="PS01124">
    <property type="entry name" value="HTH_ARAC_FAMILY_2"/>
    <property type="match status" value="1"/>
</dbReference>
<sequence>MKAISRNYWVKLLVLGLLIGSIPVILVGVFSYYRASGMIVKQANEANARLLIQTQLRIEQNLLGIDNTVTQFVNSPYLNNALHQDFTASDFVQIEELSSSLHRLQSFQFGMQDVHLANLQYGWVISNRGFRKMADWQDARLWASYLNGRDASLWLSYQDLSVSGAAVQDDGTASDSIFLLKNLPINAAKPTGFLLASVPGYEWRKYLGETDSEEHGSSAIFDVRFQPLTSIGEAASERAFVRVVEEKIRPLIQGGKLEGSVKAIVDGKNALVSYRRASYNDWTYVSVTPLRELLRDSNSIGLFTLLVCAGNLLLAFALSFLGSQRLYRPIRALYEAVTNESKVSTSTSTNGDTGDEIQQIGERLNRMRQSQTEMAEKIEGQSRYLREYFAAKLLQSPISKQEIKEKKMQYGLPDQWRLMSVMAVEIMTFEGTGYREEDRDLLMFAINNIAGELLSASERLDPVLVYPYQATVLGSPLEDQAVWKSAVVKLAEMLQSTVLRVLRLHTRIGISRAFGDWNDAYIAMGEAANALKAQNGFDEPAVLLIEDLQPNRNRVSALMHEQSGERLLDAILLRDRLKALKILNAIFAELNTENYGEEEIRFTLLRLMTVVIGGLQDQTESLQAIWNGDSTSLLEQFLKLRTLQDYRHWFENGLALPAIALLETGRDSRFKSISQKIKDMIHYDFAADLTLEVCASRLNYHPSYIRQVFRKETGMNFSDYLSLYRMEVAKKWLTQTDMKINEIAERLRYNNAQNFIRYFRKLEGTTPGQYREAHRQNERP</sequence>
<evidence type="ECO:0000259" key="5">
    <source>
        <dbReference type="PROSITE" id="PS01124"/>
    </source>
</evidence>
<gene>
    <name evidence="6" type="ORF">KB449_09265</name>
</gene>
<keyword evidence="4" id="KW-0812">Transmembrane</keyword>
<evidence type="ECO:0000256" key="4">
    <source>
        <dbReference type="SAM" id="Phobius"/>
    </source>
</evidence>
<organism evidence="6 7">
    <name type="scientific">Cohnella hashimotonis</name>
    <dbReference type="NCBI Taxonomy" id="2826895"/>
    <lineage>
        <taxon>Bacteria</taxon>
        <taxon>Bacillati</taxon>
        <taxon>Bacillota</taxon>
        <taxon>Bacilli</taxon>
        <taxon>Bacillales</taxon>
        <taxon>Paenibacillaceae</taxon>
        <taxon>Cohnella</taxon>
    </lineage>
</organism>
<evidence type="ECO:0000313" key="7">
    <source>
        <dbReference type="Proteomes" id="UP001161691"/>
    </source>
</evidence>
<keyword evidence="4" id="KW-0472">Membrane</keyword>
<dbReference type="SMART" id="SM00342">
    <property type="entry name" value="HTH_ARAC"/>
    <property type="match status" value="1"/>
</dbReference>
<dbReference type="InterPro" id="IPR018062">
    <property type="entry name" value="HTH_AraC-typ_CS"/>
</dbReference>
<dbReference type="PROSITE" id="PS00041">
    <property type="entry name" value="HTH_ARAC_FAMILY_1"/>
    <property type="match status" value="1"/>
</dbReference>
<dbReference type="RefSeq" id="WP_282908100.1">
    <property type="nucleotide sequence ID" value="NZ_JAGRPV010000001.1"/>
</dbReference>
<keyword evidence="3" id="KW-0804">Transcription</keyword>
<dbReference type="Proteomes" id="UP001161691">
    <property type="component" value="Unassembled WGS sequence"/>
</dbReference>
<dbReference type="Pfam" id="PF12833">
    <property type="entry name" value="HTH_18"/>
    <property type="match status" value="1"/>
</dbReference>
<dbReference type="InterPro" id="IPR018060">
    <property type="entry name" value="HTH_AraC"/>
</dbReference>
<evidence type="ECO:0000313" key="6">
    <source>
        <dbReference type="EMBL" id="MDI4645148.1"/>
    </source>
</evidence>
<keyword evidence="1" id="KW-0805">Transcription regulation</keyword>
<dbReference type="PANTHER" id="PTHR43280">
    <property type="entry name" value="ARAC-FAMILY TRANSCRIPTIONAL REGULATOR"/>
    <property type="match status" value="1"/>
</dbReference>
<dbReference type="InterPro" id="IPR009057">
    <property type="entry name" value="Homeodomain-like_sf"/>
</dbReference>
<comment type="caution">
    <text evidence="6">The sequence shown here is derived from an EMBL/GenBank/DDBJ whole genome shotgun (WGS) entry which is preliminary data.</text>
</comment>
<proteinExistence type="predicted"/>
<evidence type="ECO:0000256" key="1">
    <source>
        <dbReference type="ARBA" id="ARBA00023015"/>
    </source>
</evidence>
<dbReference type="PANTHER" id="PTHR43280:SF10">
    <property type="entry name" value="REGULATORY PROTEIN POCR"/>
    <property type="match status" value="1"/>
</dbReference>
<dbReference type="Gene3D" id="1.10.10.60">
    <property type="entry name" value="Homeodomain-like"/>
    <property type="match status" value="2"/>
</dbReference>
<keyword evidence="2" id="KW-0238">DNA-binding</keyword>
<evidence type="ECO:0000256" key="2">
    <source>
        <dbReference type="ARBA" id="ARBA00023125"/>
    </source>
</evidence>
<keyword evidence="7" id="KW-1185">Reference proteome</keyword>
<protein>
    <submittedName>
        <fullName evidence="6">AraC family transcriptional regulator</fullName>
    </submittedName>
</protein>
<keyword evidence="4" id="KW-1133">Transmembrane helix</keyword>
<evidence type="ECO:0000256" key="3">
    <source>
        <dbReference type="ARBA" id="ARBA00023163"/>
    </source>
</evidence>
<name>A0ABT6TE87_9BACL</name>
<dbReference type="SUPFAM" id="SSF46689">
    <property type="entry name" value="Homeodomain-like"/>
    <property type="match status" value="2"/>
</dbReference>
<feature type="transmembrane region" description="Helical" evidence="4">
    <location>
        <begin position="12"/>
        <end position="33"/>
    </location>
</feature>